<dbReference type="EMBL" id="OX459125">
    <property type="protein sequence ID" value="CAI9115610.1"/>
    <property type="molecule type" value="Genomic_DNA"/>
</dbReference>
<feature type="compositionally biased region" description="Low complexity" evidence="1">
    <location>
        <begin position="526"/>
        <end position="546"/>
    </location>
</feature>
<sequence>MGSEVLETITKMRKLLKSATVRCYRSVSCHPFLVGVLFFLVFLYRSSPFVFSLLVSAFPVLISTAVLLGTLLSFGQPNIPEIDIDEKNTHSIDTLKTGVSGDTVVTRNNEIYTVEKFNESTGGLVEQLNGVAVSIASRSIELHRADSIDSNVPLVEEFPRGSEPNDEVVAEATKNHVSGWTQKTDVNNERLGDEGDARTDDEDLNDRSPAESFDSEMVNVDSLDSPPDSPWKHMKEEYQEEEDAEDDEDMDSGSDRAESSSPDASMADIMPMLDELHPLLDEDTPHPAPLSHDGSDAASEGSLESTDSSSDSDDNLGKDELLEVADEDIEDADDEDEGQGPLEGETKSAITWTEEDQKNLMDLGTSELERNQRLESLIARRRARKTMNIMAERNLIDLDSAELPFSIAPISTARNNPFDLPHDSYDDMGLPPIPGSAPSILLARRNPFDLPYDSSEEKPDLLGDNFHQEFTGAPPREPFFRRHESFNIGPSFFAPSRQQDGRLRPYFVAEKMDSEGIGYSSFQRQSSGLSDSKASSLPESESAASAGDNEEKHRFEGNSPLLDEPLNSFPEVELRETAGDLNYGNASEEDIDHELNTISMKDDTGSNPVDIPQEQELISDIEHVSEHVGHGSQTSEEADSLELGEFEKRDVESNEEETESHRLECDNGAEAPLFMEAEISGSMNVTVTETNLNDEATKQDILTSSSSPLSELSERIFPVREGEELSCLEETRDHAVQDASIVADLSLEESNYSISSESSQKEPIYDSSPTANKNKLSLSSLSPDLQDEMETEPILIKTAVTSEEGESGSCGQDIKGNTSGDVDGSGLVFHTIDANQSGFMSMESSDNNIARFSNSGDDRVSNSEIRTVVADDMISDMHDKREIQPMLIKTTASAEAELGSCGQEMEGNSSGELDGSRLILHSIDATQSGSMSMESSDSTTARFTSSGADEVSNSQSEKLAADAMSSDLHDEMEFQPIQEEKHIPVQDKSASEESSVAEKGEDLVFLDKSG</sequence>
<dbReference type="Proteomes" id="UP001161247">
    <property type="component" value="Chromosome 8"/>
</dbReference>
<feature type="region of interest" description="Disordered" evidence="1">
    <location>
        <begin position="648"/>
        <end position="667"/>
    </location>
</feature>
<keyword evidence="4" id="KW-1185">Reference proteome</keyword>
<feature type="compositionally biased region" description="Basic and acidic residues" evidence="1">
    <location>
        <begin position="274"/>
        <end position="285"/>
    </location>
</feature>
<feature type="transmembrane region" description="Helical" evidence="2">
    <location>
        <begin position="49"/>
        <end position="72"/>
    </location>
</feature>
<feature type="compositionally biased region" description="Basic and acidic residues" evidence="1">
    <location>
        <begin position="186"/>
        <end position="198"/>
    </location>
</feature>
<feature type="compositionally biased region" description="Polar residues" evidence="1">
    <location>
        <begin position="939"/>
        <end position="957"/>
    </location>
</feature>
<organism evidence="3 4">
    <name type="scientific">Oldenlandia corymbosa var. corymbosa</name>
    <dbReference type="NCBI Taxonomy" id="529605"/>
    <lineage>
        <taxon>Eukaryota</taxon>
        <taxon>Viridiplantae</taxon>
        <taxon>Streptophyta</taxon>
        <taxon>Embryophyta</taxon>
        <taxon>Tracheophyta</taxon>
        <taxon>Spermatophyta</taxon>
        <taxon>Magnoliopsida</taxon>
        <taxon>eudicotyledons</taxon>
        <taxon>Gunneridae</taxon>
        <taxon>Pentapetalae</taxon>
        <taxon>asterids</taxon>
        <taxon>lamiids</taxon>
        <taxon>Gentianales</taxon>
        <taxon>Rubiaceae</taxon>
        <taxon>Rubioideae</taxon>
        <taxon>Spermacoceae</taxon>
        <taxon>Hedyotis-Oldenlandia complex</taxon>
        <taxon>Oldenlandia</taxon>
    </lineage>
</organism>
<feature type="transmembrane region" description="Helical" evidence="2">
    <location>
        <begin position="21"/>
        <end position="43"/>
    </location>
</feature>
<evidence type="ECO:0000256" key="1">
    <source>
        <dbReference type="SAM" id="MobiDB-lite"/>
    </source>
</evidence>
<gene>
    <name evidence="3" type="ORF">OLC1_LOCUS22104</name>
</gene>
<protein>
    <submittedName>
        <fullName evidence="3">OLC1v1016559C1</fullName>
    </submittedName>
</protein>
<feature type="compositionally biased region" description="Acidic residues" evidence="1">
    <location>
        <begin position="238"/>
        <end position="252"/>
    </location>
</feature>
<name>A0AAV1E5W6_OLDCO</name>
<evidence type="ECO:0000313" key="4">
    <source>
        <dbReference type="Proteomes" id="UP001161247"/>
    </source>
</evidence>
<keyword evidence="2" id="KW-1133">Transmembrane helix</keyword>
<feature type="region of interest" description="Disordered" evidence="1">
    <location>
        <begin position="801"/>
        <end position="820"/>
    </location>
</feature>
<keyword evidence="2" id="KW-0812">Transmembrane</keyword>
<evidence type="ECO:0000256" key="2">
    <source>
        <dbReference type="SAM" id="Phobius"/>
    </source>
</evidence>
<feature type="compositionally biased region" description="Polar residues" evidence="1">
    <location>
        <begin position="175"/>
        <end position="185"/>
    </location>
</feature>
<proteinExistence type="predicted"/>
<feature type="compositionally biased region" description="Basic and acidic residues" evidence="1">
    <location>
        <begin position="967"/>
        <end position="1002"/>
    </location>
</feature>
<evidence type="ECO:0000313" key="3">
    <source>
        <dbReference type="EMBL" id="CAI9115610.1"/>
    </source>
</evidence>
<feature type="compositionally biased region" description="Low complexity" evidence="1">
    <location>
        <begin position="928"/>
        <end position="938"/>
    </location>
</feature>
<dbReference type="AlphaFoldDB" id="A0AAV1E5W6"/>
<feature type="region of interest" description="Disordered" evidence="1">
    <location>
        <begin position="519"/>
        <end position="591"/>
    </location>
</feature>
<reference evidence="3" key="1">
    <citation type="submission" date="2023-03" db="EMBL/GenBank/DDBJ databases">
        <authorList>
            <person name="Julca I."/>
        </authorList>
    </citation>
    <scope>NUCLEOTIDE SEQUENCE</scope>
</reference>
<accession>A0AAV1E5W6</accession>
<feature type="region of interest" description="Disordered" evidence="1">
    <location>
        <begin position="753"/>
        <end position="778"/>
    </location>
</feature>
<dbReference type="PANTHER" id="PTHR33870">
    <property type="entry name" value="CARDIOMYOPATHY-ASSOCIATED PROTEIN"/>
    <property type="match status" value="1"/>
</dbReference>
<feature type="region of interest" description="Disordered" evidence="1">
    <location>
        <begin position="174"/>
        <end position="354"/>
    </location>
</feature>
<feature type="region of interest" description="Disordered" evidence="1">
    <location>
        <begin position="927"/>
        <end position="1010"/>
    </location>
</feature>
<feature type="compositionally biased region" description="Acidic residues" evidence="1">
    <location>
        <begin position="322"/>
        <end position="338"/>
    </location>
</feature>
<dbReference type="PANTHER" id="PTHR33870:SF4">
    <property type="entry name" value="CARDIOMYOPATHY-ASSOCIATED PROTEIN"/>
    <property type="match status" value="1"/>
</dbReference>
<keyword evidence="2" id="KW-0472">Membrane</keyword>